<accession>A0A345Z3Q7</accession>
<evidence type="ECO:0000313" key="2">
    <source>
        <dbReference type="EMBL" id="AXK51236.1"/>
    </source>
</evidence>
<sequence>MEFKKIELQKLWINYATKLGLAGPIFPMQLDCPWCSKTMNFYEAYDLTNDLSWEIGFIVLLELGGEFHYKNWQPIHITCNTLKTSQQLSRKVEKIEDLTILETLIVDEDFDIEELDDVPPTPIDNLESKDGEQGGEKTLEENLVPEFQFDPALGIEVVDEIKVEKPEKVKKIKEKPVKEKKIKEKPIKEIKTKNKNTTAPNSSEQTESIFAHRVNRKFERAHIHEKMNKRIDKILKKRKF</sequence>
<dbReference type="KEGG" id="salx:SALLE_v1c05620"/>
<evidence type="ECO:0000256" key="1">
    <source>
        <dbReference type="SAM" id="MobiDB-lite"/>
    </source>
</evidence>
<evidence type="ECO:0000313" key="3">
    <source>
        <dbReference type="Proteomes" id="UP000254792"/>
    </source>
</evidence>
<feature type="region of interest" description="Disordered" evidence="1">
    <location>
        <begin position="116"/>
        <end position="135"/>
    </location>
</feature>
<proteinExistence type="predicted"/>
<feature type="region of interest" description="Disordered" evidence="1">
    <location>
        <begin position="185"/>
        <end position="209"/>
    </location>
</feature>
<keyword evidence="3" id="KW-1185">Reference proteome</keyword>
<feature type="compositionally biased region" description="Basic and acidic residues" evidence="1">
    <location>
        <begin position="126"/>
        <end position="135"/>
    </location>
</feature>
<name>A0A345Z3Q7_9MOLU</name>
<dbReference type="EMBL" id="CP031376">
    <property type="protein sequence ID" value="AXK51236.1"/>
    <property type="molecule type" value="Genomic_DNA"/>
</dbReference>
<dbReference type="AlphaFoldDB" id="A0A345Z3Q7"/>
<protein>
    <submittedName>
        <fullName evidence="2">Uncharacterized protein</fullName>
    </submittedName>
</protein>
<gene>
    <name evidence="2" type="ORF">SALLE_v1c05620</name>
</gene>
<dbReference type="Proteomes" id="UP000254792">
    <property type="component" value="Chromosome"/>
</dbReference>
<dbReference type="RefSeq" id="WP_162807942.1">
    <property type="nucleotide sequence ID" value="NZ_CP031376.1"/>
</dbReference>
<feature type="compositionally biased region" description="Polar residues" evidence="1">
    <location>
        <begin position="195"/>
        <end position="208"/>
    </location>
</feature>
<reference evidence="2 3" key="1">
    <citation type="submission" date="2018-07" db="EMBL/GenBank/DDBJ databases">
        <title>Complete genome sequence of Spiroplasma alleghenense PLHS-1 (ATCC 51752).</title>
        <authorList>
            <person name="Chou L."/>
            <person name="Lee T.-Y."/>
            <person name="Tsai Y.-M."/>
            <person name="Kuo C.-H."/>
        </authorList>
    </citation>
    <scope>NUCLEOTIDE SEQUENCE [LARGE SCALE GENOMIC DNA]</scope>
    <source>
        <strain evidence="2 3">PLHS-1</strain>
    </source>
</reference>
<organism evidence="2 3">
    <name type="scientific">Spiroplasma alleghenense</name>
    <dbReference type="NCBI Taxonomy" id="216931"/>
    <lineage>
        <taxon>Bacteria</taxon>
        <taxon>Bacillati</taxon>
        <taxon>Mycoplasmatota</taxon>
        <taxon>Mollicutes</taxon>
        <taxon>Entomoplasmatales</taxon>
        <taxon>Spiroplasmataceae</taxon>
        <taxon>Spiroplasma</taxon>
    </lineage>
</organism>